<feature type="transmembrane region" description="Helical" evidence="1">
    <location>
        <begin position="87"/>
        <end position="120"/>
    </location>
</feature>
<dbReference type="Pfam" id="PF07331">
    <property type="entry name" value="TctB"/>
    <property type="match status" value="1"/>
</dbReference>
<evidence type="ECO:0000313" key="4">
    <source>
        <dbReference type="Proteomes" id="UP001366166"/>
    </source>
</evidence>
<dbReference type="AlphaFoldDB" id="A0AAU9F3K3"/>
<evidence type="ECO:0000256" key="1">
    <source>
        <dbReference type="SAM" id="Phobius"/>
    </source>
</evidence>
<feature type="transmembrane region" description="Helical" evidence="1">
    <location>
        <begin position="45"/>
        <end position="66"/>
    </location>
</feature>
<reference evidence="4" key="1">
    <citation type="journal article" date="2023" name="Arch. Microbiol.">
        <title>Desulfoferula mesophilus gen. nov. sp. nov., a mesophilic sulfate-reducing bacterium isolated from a brackish lake sediment.</title>
        <authorList>
            <person name="Watanabe T."/>
            <person name="Yabe T."/>
            <person name="Tsuji J.M."/>
            <person name="Fukui M."/>
        </authorList>
    </citation>
    <scope>NUCLEOTIDE SEQUENCE [LARGE SCALE GENOMIC DNA]</scope>
    <source>
        <strain evidence="4">12FAK</strain>
    </source>
</reference>
<keyword evidence="1" id="KW-0472">Membrane</keyword>
<sequence>MVKFNNDTWAGLIMLVFSLTLAFYITPNQVELHRNVVLLALSPRLFCYVTAGLLGFLSAILIYLSLKKDAQPLKEQYTSWQPLMRGLFCTGIACVYALLSGILGIFVSTALAMTVLLIYFGVRSWKGILLFLVVLLGFIYFLFVQALKVVMPDGLLF</sequence>
<organism evidence="3 4">
    <name type="scientific">Desulfoferula mesophila</name>
    <dbReference type="NCBI Taxonomy" id="3058419"/>
    <lineage>
        <taxon>Bacteria</taxon>
        <taxon>Pseudomonadati</taxon>
        <taxon>Thermodesulfobacteriota</taxon>
        <taxon>Desulfarculia</taxon>
        <taxon>Desulfarculales</taxon>
        <taxon>Desulfarculaceae</taxon>
        <taxon>Desulfoferula</taxon>
    </lineage>
</organism>
<feature type="transmembrane region" description="Helical" evidence="1">
    <location>
        <begin position="7"/>
        <end position="25"/>
    </location>
</feature>
<keyword evidence="4" id="KW-1185">Reference proteome</keyword>
<protein>
    <recommendedName>
        <fullName evidence="2">DUF1468 domain-containing protein</fullName>
    </recommendedName>
</protein>
<proteinExistence type="predicted"/>
<keyword evidence="1" id="KW-1133">Transmembrane helix</keyword>
<dbReference type="EMBL" id="AP028679">
    <property type="protein sequence ID" value="BEQ15282.1"/>
    <property type="molecule type" value="Genomic_DNA"/>
</dbReference>
<feature type="domain" description="DUF1468" evidence="2">
    <location>
        <begin position="9"/>
        <end position="152"/>
    </location>
</feature>
<dbReference type="RefSeq" id="WP_338599487.1">
    <property type="nucleotide sequence ID" value="NZ_AP028679.1"/>
</dbReference>
<dbReference type="Proteomes" id="UP001366166">
    <property type="component" value="Chromosome"/>
</dbReference>
<dbReference type="InterPro" id="IPR009936">
    <property type="entry name" value="DUF1468"/>
</dbReference>
<accession>A0AAU9F3K3</accession>
<gene>
    <name evidence="3" type="ORF">FAK_23480</name>
</gene>
<dbReference type="KEGG" id="dmp:FAK_23480"/>
<feature type="transmembrane region" description="Helical" evidence="1">
    <location>
        <begin position="126"/>
        <end position="147"/>
    </location>
</feature>
<evidence type="ECO:0000259" key="2">
    <source>
        <dbReference type="Pfam" id="PF07331"/>
    </source>
</evidence>
<evidence type="ECO:0000313" key="3">
    <source>
        <dbReference type="EMBL" id="BEQ15282.1"/>
    </source>
</evidence>
<name>A0AAU9F3K3_9BACT</name>
<keyword evidence="1" id="KW-0812">Transmembrane</keyword>